<sequence>MFTAPASVQITVTLHLSEGQRDTTDRRSGHVERRAETSSVWTREARFPGRTDVSAALSLPLRQRTSTWQPARPALGLVEWLRRFRRSERERESGARCGGASPPGSCFVLGNRAPRRADTERGRGANSLSAVALAHSAQEKQRADGSIKTNALGSAGAPACGQLKTAALLVPGGGAIDTDDCLGERPIGHRTQ</sequence>
<evidence type="ECO:0000256" key="1">
    <source>
        <dbReference type="SAM" id="MobiDB-lite"/>
    </source>
</evidence>
<proteinExistence type="predicted"/>
<feature type="region of interest" description="Disordered" evidence="1">
    <location>
        <begin position="17"/>
        <end position="37"/>
    </location>
</feature>
<dbReference type="AlphaFoldDB" id="A0AAD7SEZ7"/>
<protein>
    <submittedName>
        <fullName evidence="2">Uncharacterized protein</fullName>
    </submittedName>
</protein>
<evidence type="ECO:0000313" key="3">
    <source>
        <dbReference type="Proteomes" id="UP001221898"/>
    </source>
</evidence>
<keyword evidence="3" id="KW-1185">Reference proteome</keyword>
<gene>
    <name evidence="2" type="ORF">AAFF_G00386030</name>
</gene>
<name>A0AAD7SEZ7_9TELE</name>
<accession>A0AAD7SEZ7</accession>
<evidence type="ECO:0000313" key="2">
    <source>
        <dbReference type="EMBL" id="KAJ8401372.1"/>
    </source>
</evidence>
<dbReference type="Proteomes" id="UP001221898">
    <property type="component" value="Unassembled WGS sequence"/>
</dbReference>
<feature type="compositionally biased region" description="Basic and acidic residues" evidence="1">
    <location>
        <begin position="18"/>
        <end position="36"/>
    </location>
</feature>
<comment type="caution">
    <text evidence="2">The sequence shown here is derived from an EMBL/GenBank/DDBJ whole genome shotgun (WGS) entry which is preliminary data.</text>
</comment>
<dbReference type="EMBL" id="JAINUG010000071">
    <property type="protein sequence ID" value="KAJ8401372.1"/>
    <property type="molecule type" value="Genomic_DNA"/>
</dbReference>
<reference evidence="2" key="1">
    <citation type="journal article" date="2023" name="Science">
        <title>Genome structures resolve the early diversification of teleost fishes.</title>
        <authorList>
            <person name="Parey E."/>
            <person name="Louis A."/>
            <person name="Montfort J."/>
            <person name="Bouchez O."/>
            <person name="Roques C."/>
            <person name="Iampietro C."/>
            <person name="Lluch J."/>
            <person name="Castinel A."/>
            <person name="Donnadieu C."/>
            <person name="Desvignes T."/>
            <person name="Floi Bucao C."/>
            <person name="Jouanno E."/>
            <person name="Wen M."/>
            <person name="Mejri S."/>
            <person name="Dirks R."/>
            <person name="Jansen H."/>
            <person name="Henkel C."/>
            <person name="Chen W.J."/>
            <person name="Zahm M."/>
            <person name="Cabau C."/>
            <person name="Klopp C."/>
            <person name="Thompson A.W."/>
            <person name="Robinson-Rechavi M."/>
            <person name="Braasch I."/>
            <person name="Lecointre G."/>
            <person name="Bobe J."/>
            <person name="Postlethwait J.H."/>
            <person name="Berthelot C."/>
            <person name="Roest Crollius H."/>
            <person name="Guiguen Y."/>
        </authorList>
    </citation>
    <scope>NUCLEOTIDE SEQUENCE</scope>
    <source>
        <strain evidence="2">NC1722</strain>
    </source>
</reference>
<organism evidence="2 3">
    <name type="scientific">Aldrovandia affinis</name>
    <dbReference type="NCBI Taxonomy" id="143900"/>
    <lineage>
        <taxon>Eukaryota</taxon>
        <taxon>Metazoa</taxon>
        <taxon>Chordata</taxon>
        <taxon>Craniata</taxon>
        <taxon>Vertebrata</taxon>
        <taxon>Euteleostomi</taxon>
        <taxon>Actinopterygii</taxon>
        <taxon>Neopterygii</taxon>
        <taxon>Teleostei</taxon>
        <taxon>Notacanthiformes</taxon>
        <taxon>Halosauridae</taxon>
        <taxon>Aldrovandia</taxon>
    </lineage>
</organism>